<accession>A0A1A9WLG6</accession>
<proteinExistence type="predicted"/>
<dbReference type="AlphaFoldDB" id="A0A1A9WLG6"/>
<keyword evidence="1" id="KW-1133">Transmembrane helix</keyword>
<evidence type="ECO:0000313" key="3">
    <source>
        <dbReference type="Proteomes" id="UP000091820"/>
    </source>
</evidence>
<reference evidence="2" key="2">
    <citation type="submission" date="2020-05" db="UniProtKB">
        <authorList>
            <consortium name="EnsemblMetazoa"/>
        </authorList>
    </citation>
    <scope>IDENTIFICATION</scope>
    <source>
        <strain evidence="2">IAEA</strain>
    </source>
</reference>
<evidence type="ECO:0000313" key="2">
    <source>
        <dbReference type="EnsemblMetazoa" id="GBRI023922-PA"/>
    </source>
</evidence>
<feature type="transmembrane region" description="Helical" evidence="1">
    <location>
        <begin position="20"/>
        <end position="43"/>
    </location>
</feature>
<name>A0A1A9WLG6_9MUSC</name>
<dbReference type="EnsemblMetazoa" id="GBRI023922-RA">
    <property type="protein sequence ID" value="GBRI023922-PA"/>
    <property type="gene ID" value="GBRI023922"/>
</dbReference>
<protein>
    <submittedName>
        <fullName evidence="2">Uncharacterized protein</fullName>
    </submittedName>
</protein>
<dbReference type="Proteomes" id="UP000091820">
    <property type="component" value="Unassembled WGS sequence"/>
</dbReference>
<reference evidence="3" key="1">
    <citation type="submission" date="2014-03" db="EMBL/GenBank/DDBJ databases">
        <authorList>
            <person name="Aksoy S."/>
            <person name="Warren W."/>
            <person name="Wilson R.K."/>
        </authorList>
    </citation>
    <scope>NUCLEOTIDE SEQUENCE [LARGE SCALE GENOMIC DNA]</scope>
    <source>
        <strain evidence="3">IAEA</strain>
    </source>
</reference>
<sequence>MSDTLVLISGNQLKSSHAVLMSLLLAKYPTSLVLLCTLIYLYAQGDTMGWIRVSRGRTDNVKTANCTKSVIDMRFEPRLCNANNINKKQICWTIPTQRKRTNIEAQFKLIIYPHTINTFHYLIFMTSSGVMTIKGFITSFSIYSIRPSQRHHTQDTTPNQLRVCAPPESW</sequence>
<dbReference type="VEuPathDB" id="VectorBase:GBRI023922"/>
<keyword evidence="1" id="KW-0472">Membrane</keyword>
<evidence type="ECO:0000256" key="1">
    <source>
        <dbReference type="SAM" id="Phobius"/>
    </source>
</evidence>
<keyword evidence="1" id="KW-0812">Transmembrane</keyword>
<keyword evidence="3" id="KW-1185">Reference proteome</keyword>
<organism evidence="2 3">
    <name type="scientific">Glossina brevipalpis</name>
    <dbReference type="NCBI Taxonomy" id="37001"/>
    <lineage>
        <taxon>Eukaryota</taxon>
        <taxon>Metazoa</taxon>
        <taxon>Ecdysozoa</taxon>
        <taxon>Arthropoda</taxon>
        <taxon>Hexapoda</taxon>
        <taxon>Insecta</taxon>
        <taxon>Pterygota</taxon>
        <taxon>Neoptera</taxon>
        <taxon>Endopterygota</taxon>
        <taxon>Diptera</taxon>
        <taxon>Brachycera</taxon>
        <taxon>Muscomorpha</taxon>
        <taxon>Hippoboscoidea</taxon>
        <taxon>Glossinidae</taxon>
        <taxon>Glossina</taxon>
    </lineage>
</organism>